<reference evidence="5" key="1">
    <citation type="submission" date="2020-05" db="EMBL/GenBank/DDBJ databases">
        <authorList>
            <person name="Chiriac C."/>
            <person name="Salcher M."/>
            <person name="Ghai R."/>
            <person name="Kavagutti S V."/>
        </authorList>
    </citation>
    <scope>NUCLEOTIDE SEQUENCE</scope>
</reference>
<keyword evidence="1" id="KW-0805">Transcription regulation</keyword>
<dbReference type="PANTHER" id="PTHR30055">
    <property type="entry name" value="HTH-TYPE TRANSCRIPTIONAL REGULATOR RUTR"/>
    <property type="match status" value="1"/>
</dbReference>
<name>A0A6J7GV44_9ZZZZ</name>
<evidence type="ECO:0000259" key="4">
    <source>
        <dbReference type="PROSITE" id="PS50977"/>
    </source>
</evidence>
<dbReference type="PANTHER" id="PTHR30055:SF239">
    <property type="entry name" value="TRANSCRIPTIONAL REGULATORY PROTEIN"/>
    <property type="match status" value="1"/>
</dbReference>
<dbReference type="Gene3D" id="1.10.10.60">
    <property type="entry name" value="Homeodomain-like"/>
    <property type="match status" value="1"/>
</dbReference>
<sequence length="202" mass="21980">MSGASPEPGPVAPGDDLREVRERELVELEVPSLTPRAQQIVEVALELLEEGGMDAVSMRIVAGRLGVRAPSLYKHLPDKGAIENAMIAIGLRRQGAAMETAVEGADDALWTVVQAFRRWGKEHRHLYELMMAAPLDPGPLVRSAELVAGRALREAMDGDALGAFAVWSFSHGLLTLELQGRLPPGVDVELLWRRGIDALRPR</sequence>
<evidence type="ECO:0000256" key="2">
    <source>
        <dbReference type="ARBA" id="ARBA00023125"/>
    </source>
</evidence>
<dbReference type="SUPFAM" id="SSF46689">
    <property type="entry name" value="Homeodomain-like"/>
    <property type="match status" value="1"/>
</dbReference>
<dbReference type="InterPro" id="IPR001647">
    <property type="entry name" value="HTH_TetR"/>
</dbReference>
<accession>A0A6J7GV44</accession>
<evidence type="ECO:0000313" key="5">
    <source>
        <dbReference type="EMBL" id="CAB4910776.1"/>
    </source>
</evidence>
<gene>
    <name evidence="5" type="ORF">UFOPK3564_01222</name>
</gene>
<dbReference type="InterPro" id="IPR050109">
    <property type="entry name" value="HTH-type_TetR-like_transc_reg"/>
</dbReference>
<evidence type="ECO:0000256" key="1">
    <source>
        <dbReference type="ARBA" id="ARBA00023015"/>
    </source>
</evidence>
<protein>
    <submittedName>
        <fullName evidence="5">Unannotated protein</fullName>
    </submittedName>
</protein>
<dbReference type="Pfam" id="PF00440">
    <property type="entry name" value="TetR_N"/>
    <property type="match status" value="1"/>
</dbReference>
<evidence type="ECO:0000256" key="3">
    <source>
        <dbReference type="ARBA" id="ARBA00023163"/>
    </source>
</evidence>
<dbReference type="PROSITE" id="PS50977">
    <property type="entry name" value="HTH_TETR_2"/>
    <property type="match status" value="1"/>
</dbReference>
<feature type="domain" description="HTH tetR-type" evidence="4">
    <location>
        <begin position="34"/>
        <end position="94"/>
    </location>
</feature>
<dbReference type="EMBL" id="CAFBMK010000055">
    <property type="protein sequence ID" value="CAB4910776.1"/>
    <property type="molecule type" value="Genomic_DNA"/>
</dbReference>
<dbReference type="SUPFAM" id="SSF48498">
    <property type="entry name" value="Tetracyclin repressor-like, C-terminal domain"/>
    <property type="match status" value="1"/>
</dbReference>
<dbReference type="InterPro" id="IPR009057">
    <property type="entry name" value="Homeodomain-like_sf"/>
</dbReference>
<dbReference type="GO" id="GO:0000976">
    <property type="term" value="F:transcription cis-regulatory region binding"/>
    <property type="evidence" value="ECO:0007669"/>
    <property type="project" value="TreeGrafter"/>
</dbReference>
<dbReference type="InterPro" id="IPR025996">
    <property type="entry name" value="MT1864/Rv1816-like_C"/>
</dbReference>
<dbReference type="AlphaFoldDB" id="A0A6J7GV44"/>
<proteinExistence type="predicted"/>
<dbReference type="Gene3D" id="1.10.357.10">
    <property type="entry name" value="Tetracycline Repressor, domain 2"/>
    <property type="match status" value="1"/>
</dbReference>
<keyword evidence="3" id="KW-0804">Transcription</keyword>
<organism evidence="5">
    <name type="scientific">freshwater metagenome</name>
    <dbReference type="NCBI Taxonomy" id="449393"/>
    <lineage>
        <taxon>unclassified sequences</taxon>
        <taxon>metagenomes</taxon>
        <taxon>ecological metagenomes</taxon>
    </lineage>
</organism>
<dbReference type="Pfam" id="PF13305">
    <property type="entry name" value="TetR_C_33"/>
    <property type="match status" value="1"/>
</dbReference>
<dbReference type="PRINTS" id="PR00455">
    <property type="entry name" value="HTHTETR"/>
</dbReference>
<dbReference type="InterPro" id="IPR036271">
    <property type="entry name" value="Tet_transcr_reg_TetR-rel_C_sf"/>
</dbReference>
<dbReference type="GO" id="GO:0003700">
    <property type="term" value="F:DNA-binding transcription factor activity"/>
    <property type="evidence" value="ECO:0007669"/>
    <property type="project" value="TreeGrafter"/>
</dbReference>
<keyword evidence="2" id="KW-0238">DNA-binding</keyword>